<sequence length="60" mass="6801">MMWARLQTLFIVSDAIIDAPPSVTALSGNRIHNDVKRCFVGHHLRITAAYKQGSYQQLFL</sequence>
<evidence type="ECO:0000313" key="1">
    <source>
        <dbReference type="EMBL" id="MDQ0996115.1"/>
    </source>
</evidence>
<name>A0ABU0S840_9HYPH</name>
<keyword evidence="2" id="KW-1185">Reference proteome</keyword>
<reference evidence="1 2" key="1">
    <citation type="submission" date="2023-07" db="EMBL/GenBank/DDBJ databases">
        <title>Comparative genomics of wheat-associated soil bacteria to identify genetic determinants of phenazine resistance.</title>
        <authorList>
            <person name="Mouncey N."/>
        </authorList>
    </citation>
    <scope>NUCLEOTIDE SEQUENCE [LARGE SCALE GENOMIC DNA]</scope>
    <source>
        <strain evidence="1 2">W4I11</strain>
    </source>
</reference>
<comment type="caution">
    <text evidence="1">The sequence shown here is derived from an EMBL/GenBank/DDBJ whole genome shotgun (WGS) entry which is preliminary data.</text>
</comment>
<dbReference type="Proteomes" id="UP001237780">
    <property type="component" value="Unassembled WGS sequence"/>
</dbReference>
<evidence type="ECO:0000313" key="2">
    <source>
        <dbReference type="Proteomes" id="UP001237780"/>
    </source>
</evidence>
<organism evidence="1 2">
    <name type="scientific">Phyllobacterium ifriqiyense</name>
    <dbReference type="NCBI Taxonomy" id="314238"/>
    <lineage>
        <taxon>Bacteria</taxon>
        <taxon>Pseudomonadati</taxon>
        <taxon>Pseudomonadota</taxon>
        <taxon>Alphaproteobacteria</taxon>
        <taxon>Hyphomicrobiales</taxon>
        <taxon>Phyllobacteriaceae</taxon>
        <taxon>Phyllobacterium</taxon>
    </lineage>
</organism>
<protein>
    <submittedName>
        <fullName evidence="1">Uncharacterized protein</fullName>
    </submittedName>
</protein>
<proteinExistence type="predicted"/>
<dbReference type="EMBL" id="JAUSZT010000002">
    <property type="protein sequence ID" value="MDQ0996115.1"/>
    <property type="molecule type" value="Genomic_DNA"/>
</dbReference>
<gene>
    <name evidence="1" type="ORF">QFZ34_001292</name>
</gene>
<accession>A0ABU0S840</accession>